<protein>
    <recommendedName>
        <fullName evidence="1">[acyl-carrier-protein] S-malonyltransferase</fullName>
        <ecNumber evidence="1">2.3.1.39</ecNumber>
    </recommendedName>
</protein>
<feature type="domain" description="Malonyl-CoA:ACP transacylase (MAT)" evidence="5">
    <location>
        <begin position="7"/>
        <end position="301"/>
    </location>
</feature>
<dbReference type="AlphaFoldDB" id="A0A0B9FZ90"/>
<evidence type="ECO:0000313" key="6">
    <source>
        <dbReference type="EMBL" id="KHT61514.1"/>
    </source>
</evidence>
<dbReference type="GO" id="GO:0005829">
    <property type="term" value="C:cytosol"/>
    <property type="evidence" value="ECO:0007669"/>
    <property type="project" value="TreeGrafter"/>
</dbReference>
<dbReference type="EC" id="2.3.1.39" evidence="1"/>
<reference evidence="6 7" key="1">
    <citation type="submission" date="2014-12" db="EMBL/GenBank/DDBJ databases">
        <title>Genome sequencing of Photobacterium gaetbulicola AD005a.</title>
        <authorList>
            <person name="Adrian T.G.S."/>
            <person name="Chan K.G."/>
        </authorList>
    </citation>
    <scope>NUCLEOTIDE SEQUENCE [LARGE SCALE GENOMIC DNA]</scope>
    <source>
        <strain evidence="6 7">AD005a</strain>
    </source>
</reference>
<dbReference type="GO" id="GO:0004314">
    <property type="term" value="F:[acyl-carrier-protein] S-malonyltransferase activity"/>
    <property type="evidence" value="ECO:0007669"/>
    <property type="project" value="UniProtKB-EC"/>
</dbReference>
<keyword evidence="3" id="KW-0012">Acyltransferase</keyword>
<dbReference type="GO" id="GO:0006633">
    <property type="term" value="P:fatty acid biosynthetic process"/>
    <property type="evidence" value="ECO:0007669"/>
    <property type="project" value="TreeGrafter"/>
</dbReference>
<name>A0A0B9FZ90_9GAMM</name>
<evidence type="ECO:0000256" key="1">
    <source>
        <dbReference type="ARBA" id="ARBA00013258"/>
    </source>
</evidence>
<keyword evidence="2" id="KW-0808">Transferase</keyword>
<sequence>MRKLALLFPGQGSQYVGMGKELMNSFPVIDEVFAEASEVLAKDIRALCHESSPEVLTQTENAQVAILTLNVALLRQFEAEYGVTPTVVAGHSLGEYAALVAARVLTFSDALRLVEQRARLMAEAAVGGDGAMLAVIGGDQVLLTELCQQVSDKGSPVAPANFNTADQVIVSGTRAGVEAIKALLDERQIKTQRLNVSGAFHSPLMASAAEQFAVEVEKYPFAEPACPVIANVTGQPYQSAAEIKRLLVEQLVSPVCWTQTMDYVQQACVTLAVELGPGAVLKKLAKYYQPLEVLAFDVKADRQQLSQLMMSRAERAVFNQEQQINVFNKCMAIAVATRNTNDDLQVYEQGVVQPYNTLKALNEAGEVTAEKAHQALMLLKTIMVTKGVPAAEQRQRFNQVGDEVQLSELMPDFSVAQLME</sequence>
<dbReference type="InterPro" id="IPR016036">
    <property type="entry name" value="Malonyl_transacylase_ACP-bd"/>
</dbReference>
<dbReference type="InterPro" id="IPR016035">
    <property type="entry name" value="Acyl_Trfase/lysoPLipase"/>
</dbReference>
<dbReference type="SMART" id="SM00827">
    <property type="entry name" value="PKS_AT"/>
    <property type="match status" value="1"/>
</dbReference>
<evidence type="ECO:0000256" key="3">
    <source>
        <dbReference type="ARBA" id="ARBA00023315"/>
    </source>
</evidence>
<comment type="caution">
    <text evidence="6">The sequence shown here is derived from an EMBL/GenBank/DDBJ whole genome shotgun (WGS) entry which is preliminary data.</text>
</comment>
<comment type="catalytic activity">
    <reaction evidence="4">
        <text>holo-[ACP] + malonyl-CoA = malonyl-[ACP] + CoA</text>
        <dbReference type="Rhea" id="RHEA:41792"/>
        <dbReference type="Rhea" id="RHEA-COMP:9623"/>
        <dbReference type="Rhea" id="RHEA-COMP:9685"/>
        <dbReference type="ChEBI" id="CHEBI:57287"/>
        <dbReference type="ChEBI" id="CHEBI:57384"/>
        <dbReference type="ChEBI" id="CHEBI:64479"/>
        <dbReference type="ChEBI" id="CHEBI:78449"/>
        <dbReference type="EC" id="2.3.1.39"/>
    </reaction>
</comment>
<dbReference type="SUPFAM" id="SSF55048">
    <property type="entry name" value="Probable ACP-binding domain of malonyl-CoA ACP transacylase"/>
    <property type="match status" value="1"/>
</dbReference>
<dbReference type="PANTHER" id="PTHR42681">
    <property type="entry name" value="MALONYL-COA-ACYL CARRIER PROTEIN TRANSACYLASE, MITOCHONDRIAL"/>
    <property type="match status" value="1"/>
</dbReference>
<evidence type="ECO:0000313" key="7">
    <source>
        <dbReference type="Proteomes" id="UP000031278"/>
    </source>
</evidence>
<evidence type="ECO:0000256" key="4">
    <source>
        <dbReference type="ARBA" id="ARBA00048462"/>
    </source>
</evidence>
<dbReference type="InterPro" id="IPR004410">
    <property type="entry name" value="Malonyl_CoA-ACP_transAc_FabD"/>
</dbReference>
<dbReference type="InterPro" id="IPR050858">
    <property type="entry name" value="Mal-CoA-ACP_Trans/PKS_FabD"/>
</dbReference>
<dbReference type="Proteomes" id="UP000031278">
    <property type="component" value="Unassembled WGS sequence"/>
</dbReference>
<organism evidence="6 7">
    <name type="scientific">Photobacterium gaetbulicola</name>
    <dbReference type="NCBI Taxonomy" id="1295392"/>
    <lineage>
        <taxon>Bacteria</taxon>
        <taxon>Pseudomonadati</taxon>
        <taxon>Pseudomonadota</taxon>
        <taxon>Gammaproteobacteria</taxon>
        <taxon>Vibrionales</taxon>
        <taxon>Vibrionaceae</taxon>
        <taxon>Photobacterium</taxon>
    </lineage>
</organism>
<proteinExistence type="predicted"/>
<dbReference type="EMBL" id="JWLZ01000199">
    <property type="protein sequence ID" value="KHT61514.1"/>
    <property type="molecule type" value="Genomic_DNA"/>
</dbReference>
<dbReference type="RefSeq" id="WP_039467863.1">
    <property type="nucleotide sequence ID" value="NZ_JWLZ01000199.1"/>
</dbReference>
<dbReference type="Gene3D" id="3.30.70.250">
    <property type="entry name" value="Malonyl-CoA ACP transacylase, ACP-binding"/>
    <property type="match status" value="1"/>
</dbReference>
<gene>
    <name evidence="6" type="ORF">RJ45_22500</name>
</gene>
<dbReference type="Gene3D" id="3.40.366.10">
    <property type="entry name" value="Malonyl-Coenzyme A Acyl Carrier Protein, domain 2"/>
    <property type="match status" value="1"/>
</dbReference>
<evidence type="ECO:0000259" key="5">
    <source>
        <dbReference type="SMART" id="SM00827"/>
    </source>
</evidence>
<dbReference type="Pfam" id="PF00698">
    <property type="entry name" value="Acyl_transf_1"/>
    <property type="match status" value="1"/>
</dbReference>
<accession>A0A0B9FZ90</accession>
<dbReference type="SUPFAM" id="SSF52151">
    <property type="entry name" value="FabD/lysophospholipase-like"/>
    <property type="match status" value="1"/>
</dbReference>
<dbReference type="NCBIfam" id="TIGR00128">
    <property type="entry name" value="fabD"/>
    <property type="match status" value="1"/>
</dbReference>
<evidence type="ECO:0000256" key="2">
    <source>
        <dbReference type="ARBA" id="ARBA00022679"/>
    </source>
</evidence>
<dbReference type="PANTHER" id="PTHR42681:SF1">
    <property type="entry name" value="MALONYL-COA-ACYL CARRIER PROTEIN TRANSACYLASE, MITOCHONDRIAL"/>
    <property type="match status" value="1"/>
</dbReference>
<dbReference type="InterPro" id="IPR001227">
    <property type="entry name" value="Ac_transferase_dom_sf"/>
</dbReference>
<dbReference type="InterPro" id="IPR014043">
    <property type="entry name" value="Acyl_transferase_dom"/>
</dbReference>